<dbReference type="GO" id="GO:0016740">
    <property type="term" value="F:transferase activity"/>
    <property type="evidence" value="ECO:0007669"/>
    <property type="project" value="UniProtKB-KW"/>
</dbReference>
<dbReference type="EMBL" id="DQWE01000068">
    <property type="protein sequence ID" value="HDI82463.1"/>
    <property type="molecule type" value="Genomic_DNA"/>
</dbReference>
<organism evidence="7">
    <name type="scientific">candidate division WOR-3 bacterium</name>
    <dbReference type="NCBI Taxonomy" id="2052148"/>
    <lineage>
        <taxon>Bacteria</taxon>
        <taxon>Bacteria division WOR-3</taxon>
    </lineage>
</organism>
<evidence type="ECO:0000256" key="2">
    <source>
        <dbReference type="ARBA" id="ARBA00007131"/>
    </source>
</evidence>
<evidence type="ECO:0000256" key="4">
    <source>
        <dbReference type="ARBA" id="ARBA00022723"/>
    </source>
</evidence>
<evidence type="ECO:0000256" key="5">
    <source>
        <dbReference type="ARBA" id="ARBA00023052"/>
    </source>
</evidence>
<dbReference type="CDD" id="cd02012">
    <property type="entry name" value="TPP_TK"/>
    <property type="match status" value="1"/>
</dbReference>
<evidence type="ECO:0000256" key="3">
    <source>
        <dbReference type="ARBA" id="ARBA00022679"/>
    </source>
</evidence>
<comment type="caution">
    <text evidence="7">The sequence shown here is derived from an EMBL/GenBank/DDBJ whole genome shotgun (WGS) entry which is preliminary data.</text>
</comment>
<dbReference type="AlphaFoldDB" id="A0A7C0ZGM5"/>
<protein>
    <submittedName>
        <fullName evidence="7">Transketolase</fullName>
    </submittedName>
</protein>
<keyword evidence="3" id="KW-0808">Transferase</keyword>
<gene>
    <name evidence="7" type="ORF">ENF18_01565</name>
</gene>
<evidence type="ECO:0000256" key="1">
    <source>
        <dbReference type="ARBA" id="ARBA00001964"/>
    </source>
</evidence>
<dbReference type="PANTHER" id="PTHR47514">
    <property type="entry name" value="TRANSKETOLASE N-TERMINAL SECTION-RELATED"/>
    <property type="match status" value="1"/>
</dbReference>
<accession>A0A7C0ZGM5</accession>
<name>A0A7C0ZGM5_UNCW3</name>
<evidence type="ECO:0000313" key="7">
    <source>
        <dbReference type="EMBL" id="HDI82463.1"/>
    </source>
</evidence>
<proteinExistence type="inferred from homology"/>
<dbReference type="Proteomes" id="UP000885847">
    <property type="component" value="Unassembled WGS sequence"/>
</dbReference>
<feature type="domain" description="Transketolase N-terminal" evidence="6">
    <location>
        <begin position="17"/>
        <end position="255"/>
    </location>
</feature>
<keyword evidence="4" id="KW-0479">Metal-binding</keyword>
<comment type="cofactor">
    <cofactor evidence="1">
        <name>thiamine diphosphate</name>
        <dbReference type="ChEBI" id="CHEBI:58937"/>
    </cofactor>
</comment>
<dbReference type="SUPFAM" id="SSF52518">
    <property type="entry name" value="Thiamin diphosphate-binding fold (THDP-binding)"/>
    <property type="match status" value="1"/>
</dbReference>
<evidence type="ECO:0000259" key="6">
    <source>
        <dbReference type="Pfam" id="PF00456"/>
    </source>
</evidence>
<dbReference type="Pfam" id="PF00456">
    <property type="entry name" value="Transketolase_N"/>
    <property type="match status" value="1"/>
</dbReference>
<keyword evidence="5" id="KW-0786">Thiamine pyrophosphate</keyword>
<dbReference type="PANTHER" id="PTHR47514:SF1">
    <property type="entry name" value="TRANSKETOLASE N-TERMINAL SECTION-RELATED"/>
    <property type="match status" value="1"/>
</dbReference>
<dbReference type="GO" id="GO:0046872">
    <property type="term" value="F:metal ion binding"/>
    <property type="evidence" value="ECO:0007669"/>
    <property type="project" value="UniProtKB-KW"/>
</dbReference>
<reference evidence="7" key="1">
    <citation type="journal article" date="2020" name="mSystems">
        <title>Genome- and Community-Level Interaction Insights into Carbon Utilization and Element Cycling Functions of Hydrothermarchaeota in Hydrothermal Sediment.</title>
        <authorList>
            <person name="Zhou Z."/>
            <person name="Liu Y."/>
            <person name="Xu W."/>
            <person name="Pan J."/>
            <person name="Luo Z.H."/>
            <person name="Li M."/>
        </authorList>
    </citation>
    <scope>NUCLEOTIDE SEQUENCE [LARGE SCALE GENOMIC DNA]</scope>
    <source>
        <strain evidence="7">HyVt-102</strain>
    </source>
</reference>
<dbReference type="PROSITE" id="PS00801">
    <property type="entry name" value="TRANSKETOLASE_1"/>
    <property type="match status" value="1"/>
</dbReference>
<comment type="similarity">
    <text evidence="2">Belongs to the transketolase family.</text>
</comment>
<dbReference type="InterPro" id="IPR029061">
    <property type="entry name" value="THDP-binding"/>
</dbReference>
<dbReference type="InterPro" id="IPR049557">
    <property type="entry name" value="Transketolase_CS"/>
</dbReference>
<dbReference type="InterPro" id="IPR005474">
    <property type="entry name" value="Transketolase_N"/>
</dbReference>
<sequence length="269" mass="30231">MDWKELEEISLEVRRDIIKMVAEAKSGHPGGSLSAVEILVYLYFKRMRIDPENPDWPDRDRFVLSKGHATPVFYSVLARRGFFSTDLLLTFRKTGSILQGHPSYLETPGVEASTGSLGQGLSIANGIALAGKIDKKDYHVYVLLGDGEIEEGEIWEASMSAHRFGLDNLTAILDNNNLQIDGSVDRIMDPYPLEDKWRAFGWHVISINGHSFDEIHEAFEEALKTKGKPTMIIAHTIKGKGVSYMENNYKWHGKAPDRELAEKALKELS</sequence>
<dbReference type="Gene3D" id="3.40.50.970">
    <property type="match status" value="1"/>
</dbReference>